<dbReference type="Proteomes" id="UP000580250">
    <property type="component" value="Unassembled WGS sequence"/>
</dbReference>
<organism evidence="1 2">
    <name type="scientific">Meloidogyne enterolobii</name>
    <name type="common">Root-knot nematode worm</name>
    <name type="synonym">Meloidogyne mayaguensis</name>
    <dbReference type="NCBI Taxonomy" id="390850"/>
    <lineage>
        <taxon>Eukaryota</taxon>
        <taxon>Metazoa</taxon>
        <taxon>Ecdysozoa</taxon>
        <taxon>Nematoda</taxon>
        <taxon>Chromadorea</taxon>
        <taxon>Rhabditida</taxon>
        <taxon>Tylenchina</taxon>
        <taxon>Tylenchomorpha</taxon>
        <taxon>Tylenchoidea</taxon>
        <taxon>Meloidogynidae</taxon>
        <taxon>Meloidogyninae</taxon>
        <taxon>Meloidogyne</taxon>
    </lineage>
</organism>
<reference evidence="1 2" key="1">
    <citation type="submission" date="2020-08" db="EMBL/GenBank/DDBJ databases">
        <authorList>
            <person name="Koutsovoulos G."/>
            <person name="Danchin GJ E."/>
        </authorList>
    </citation>
    <scope>NUCLEOTIDE SEQUENCE [LARGE SCALE GENOMIC DNA]</scope>
</reference>
<dbReference type="AlphaFoldDB" id="A0A6V7VYM2"/>
<name>A0A6V7VYM2_MELEN</name>
<gene>
    <name evidence="1" type="ORF">MENT_LOCUS32101</name>
</gene>
<protein>
    <submittedName>
        <fullName evidence="1">Uncharacterized protein</fullName>
    </submittedName>
</protein>
<dbReference type="EMBL" id="CAJEWN010000360">
    <property type="protein sequence ID" value="CAD2180047.1"/>
    <property type="molecule type" value="Genomic_DNA"/>
</dbReference>
<accession>A0A6V7VYM2</accession>
<comment type="caution">
    <text evidence="1">The sequence shown here is derived from an EMBL/GenBank/DDBJ whole genome shotgun (WGS) entry which is preliminary data.</text>
</comment>
<sequence>MKIKISEIRITKEITETLKTNKNNYLNGYDIFPVLSEAIIRHHLLFMLSKLIDDV</sequence>
<evidence type="ECO:0000313" key="2">
    <source>
        <dbReference type="Proteomes" id="UP000580250"/>
    </source>
</evidence>
<proteinExistence type="predicted"/>
<evidence type="ECO:0000313" key="1">
    <source>
        <dbReference type="EMBL" id="CAD2180047.1"/>
    </source>
</evidence>